<keyword evidence="8" id="KW-1185">Reference proteome</keyword>
<keyword evidence="4" id="KW-0472">Membrane</keyword>
<reference evidence="7" key="1">
    <citation type="submission" date="2021-05" db="EMBL/GenBank/DDBJ databases">
        <title>The genome of the haptophyte Pavlova lutheri (Diacronema luteri, Pavlovales) - a model for lipid biosynthesis in eukaryotic algae.</title>
        <authorList>
            <person name="Hulatt C.J."/>
            <person name="Posewitz M.C."/>
        </authorList>
    </citation>
    <scope>NUCLEOTIDE SEQUENCE</scope>
    <source>
        <strain evidence="7">NIVA-4/92</strain>
    </source>
</reference>
<dbReference type="PANTHER" id="PTHR23319:SF4">
    <property type="entry name" value="GRAM DOMAIN CONTAINING 1B, ISOFORM E"/>
    <property type="match status" value="1"/>
</dbReference>
<dbReference type="Pfam" id="PF16016">
    <property type="entry name" value="VASt"/>
    <property type="match status" value="1"/>
</dbReference>
<dbReference type="GO" id="GO:0005789">
    <property type="term" value="C:endoplasmic reticulum membrane"/>
    <property type="evidence" value="ECO:0007669"/>
    <property type="project" value="TreeGrafter"/>
</dbReference>
<dbReference type="InterPro" id="IPR011993">
    <property type="entry name" value="PH-like_dom_sf"/>
</dbReference>
<comment type="caution">
    <text evidence="7">The sequence shown here is derived from an EMBL/GenBank/DDBJ whole genome shotgun (WGS) entry which is preliminary data.</text>
</comment>
<evidence type="ECO:0000313" key="7">
    <source>
        <dbReference type="EMBL" id="KAG8459168.1"/>
    </source>
</evidence>
<accession>A0A8J5X4H8</accession>
<keyword evidence="3" id="KW-1133">Transmembrane helix</keyword>
<dbReference type="CDD" id="cd23767">
    <property type="entry name" value="IQCD"/>
    <property type="match status" value="1"/>
</dbReference>
<sequence length="549" mass="59153">MTFWRAGAPAEPTSRNPMEALFNLPHERVITEFMCAKKRRRGGQLLYHGRLYVSQNYVCWRAKTITGATKDVVLHLGDLVHMGKTRHAMVNPAIRIVARHKRYLFTSFFPFTMRDHACTIIAGQWALYDAAAVIQRTFRAHLARTGRGKKAKKFPFKILFKPGAAMEQANGILRMVSAAESATDFGNDNDSSSGGGGVQSVAEVELAEAADYEILSDLQNGVQGLDDQPYKHIIKTFEVPTTVKALYSLLLADSSPFTESVHLANQEASNVTVGKWRPSASADEPHVKQASPAASTTAGGRSREVSFVQKIDNPLSPIRQGRGFWFQRVGWLASGVLVYQTLSTIKDVPFGDSWAIRKKWSVRPAGEAGIDSPLCQVTCSIECIFYKRLLWSGKMESETISTAMKDYAVLATKIVEFVRQAEGGSAGKGGCAAAPGVARTRSAPAPPGHAPPPAPRARDGESEVEMLRRRLAAAELALQQGVAVKVGALGGGWLGGVLGGSKAPDFVIRGAAEAHGDKWGWRVSGDGVDKEGSKTRVVAWPAGGAAPSA</sequence>
<evidence type="ECO:0000259" key="6">
    <source>
        <dbReference type="PROSITE" id="PS51778"/>
    </source>
</evidence>
<protein>
    <recommendedName>
        <fullName evidence="6">VASt domain-containing protein</fullName>
    </recommendedName>
</protein>
<dbReference type="EMBL" id="JAGTXO010000043">
    <property type="protein sequence ID" value="KAG8459168.1"/>
    <property type="molecule type" value="Genomic_DNA"/>
</dbReference>
<dbReference type="GO" id="GO:0120015">
    <property type="term" value="F:sterol transfer activity"/>
    <property type="evidence" value="ECO:0007669"/>
    <property type="project" value="TreeGrafter"/>
</dbReference>
<dbReference type="PANTHER" id="PTHR23319">
    <property type="entry name" value="GRAM DOMAIN CONTAINING 1B, ISOFORM E"/>
    <property type="match status" value="1"/>
</dbReference>
<dbReference type="OrthoDB" id="2162691at2759"/>
<comment type="subcellular location">
    <subcellularLocation>
        <location evidence="1">Membrane</location>
        <topology evidence="1">Single-pass membrane protein</topology>
    </subcellularLocation>
</comment>
<feature type="region of interest" description="Disordered" evidence="5">
    <location>
        <begin position="435"/>
        <end position="461"/>
    </location>
</feature>
<dbReference type="InterPro" id="IPR031968">
    <property type="entry name" value="VASt"/>
</dbReference>
<evidence type="ECO:0000256" key="1">
    <source>
        <dbReference type="ARBA" id="ARBA00004167"/>
    </source>
</evidence>
<dbReference type="GO" id="GO:0005886">
    <property type="term" value="C:plasma membrane"/>
    <property type="evidence" value="ECO:0007669"/>
    <property type="project" value="TreeGrafter"/>
</dbReference>
<evidence type="ECO:0000313" key="8">
    <source>
        <dbReference type="Proteomes" id="UP000751190"/>
    </source>
</evidence>
<dbReference type="Gene3D" id="2.30.29.30">
    <property type="entry name" value="Pleckstrin-homology domain (PH domain)/Phosphotyrosine-binding domain (PTB)"/>
    <property type="match status" value="1"/>
</dbReference>
<dbReference type="InterPro" id="IPR051482">
    <property type="entry name" value="Cholesterol_transport"/>
</dbReference>
<dbReference type="Pfam" id="PF02893">
    <property type="entry name" value="GRAM"/>
    <property type="match status" value="1"/>
</dbReference>
<feature type="domain" description="VASt" evidence="6">
    <location>
        <begin position="229"/>
        <end position="419"/>
    </location>
</feature>
<dbReference type="PROSITE" id="PS50096">
    <property type="entry name" value="IQ"/>
    <property type="match status" value="1"/>
</dbReference>
<proteinExistence type="predicted"/>
<gene>
    <name evidence="7" type="ORF">KFE25_005679</name>
</gene>
<dbReference type="GO" id="GO:0032934">
    <property type="term" value="F:sterol binding"/>
    <property type="evidence" value="ECO:0007669"/>
    <property type="project" value="TreeGrafter"/>
</dbReference>
<name>A0A8J5X4H8_DIALT</name>
<dbReference type="GO" id="GO:0032366">
    <property type="term" value="P:intracellular sterol transport"/>
    <property type="evidence" value="ECO:0007669"/>
    <property type="project" value="TreeGrafter"/>
</dbReference>
<evidence type="ECO:0000256" key="4">
    <source>
        <dbReference type="ARBA" id="ARBA00023136"/>
    </source>
</evidence>
<dbReference type="AlphaFoldDB" id="A0A8J5X4H8"/>
<feature type="region of interest" description="Disordered" evidence="5">
    <location>
        <begin position="277"/>
        <end position="301"/>
    </location>
</feature>
<dbReference type="InterPro" id="IPR004182">
    <property type="entry name" value="GRAM"/>
</dbReference>
<feature type="compositionally biased region" description="Pro residues" evidence="5">
    <location>
        <begin position="444"/>
        <end position="455"/>
    </location>
</feature>
<dbReference type="PROSITE" id="PS51778">
    <property type="entry name" value="VAST"/>
    <property type="match status" value="1"/>
</dbReference>
<evidence type="ECO:0000256" key="2">
    <source>
        <dbReference type="ARBA" id="ARBA00022692"/>
    </source>
</evidence>
<dbReference type="GO" id="GO:0140268">
    <property type="term" value="C:endoplasmic reticulum-plasma membrane contact site"/>
    <property type="evidence" value="ECO:0007669"/>
    <property type="project" value="TreeGrafter"/>
</dbReference>
<dbReference type="Proteomes" id="UP000751190">
    <property type="component" value="Unassembled WGS sequence"/>
</dbReference>
<keyword evidence="2" id="KW-0812">Transmembrane</keyword>
<evidence type="ECO:0000256" key="3">
    <source>
        <dbReference type="ARBA" id="ARBA00022989"/>
    </source>
</evidence>
<evidence type="ECO:0000256" key="5">
    <source>
        <dbReference type="SAM" id="MobiDB-lite"/>
    </source>
</evidence>
<organism evidence="7 8">
    <name type="scientific">Diacronema lutheri</name>
    <name type="common">Unicellular marine alga</name>
    <name type="synonym">Monochrysis lutheri</name>
    <dbReference type="NCBI Taxonomy" id="2081491"/>
    <lineage>
        <taxon>Eukaryota</taxon>
        <taxon>Haptista</taxon>
        <taxon>Haptophyta</taxon>
        <taxon>Pavlovophyceae</taxon>
        <taxon>Pavlovales</taxon>
        <taxon>Pavlovaceae</taxon>
        <taxon>Diacronema</taxon>
    </lineage>
</organism>